<accession>A0AAV6YFP9</accession>
<dbReference type="SMART" id="SM00248">
    <property type="entry name" value="ANK"/>
    <property type="match status" value="5"/>
</dbReference>
<dbReference type="PRINTS" id="PR01415">
    <property type="entry name" value="ANKYRIN"/>
</dbReference>
<sequence length="406" mass="43934">MKQASSSSSPSCLSDENEELQRLEHAPPFWRNPMTTKKKLSKQLSMCEIPRNIAWERRRRQFLQQERRKNGIAHEANLTDEDLNELKGCIELGFGFNEEEGQRLCTTIPALDLYFAVNRQLSTSPISSPASTASATSSSGSTSTSGLGPRSSSFGSDSHSWNIICSPDQINKLFMAAPPPPDASDALAVREKVQIFLNAAKSGNLDLLKKLAHQLDDGKGLAQTVTDVKDANKRGALHFAAREGQTEVCNYLLQELKIDVNIKDEDGETPLTHAARQGHTATAKYLVDCGADPSIPSELGTTALHHSAGIGDTELLKYLLTKGVNVDLQSDAGTPLIWAAGHAQQDSVKVLLEHNANPNAKTEDDVTPILSAVAAGSLACMELLIKASVLRAHSWALVGYAIIQFD</sequence>
<dbReference type="PROSITE" id="PS50297">
    <property type="entry name" value="ANK_REP_REGION"/>
    <property type="match status" value="2"/>
</dbReference>
<feature type="repeat" description="ANK" evidence="1">
    <location>
        <begin position="266"/>
        <end position="298"/>
    </location>
</feature>
<dbReference type="PROSITE" id="PS50088">
    <property type="entry name" value="ANK_REPEAT"/>
    <property type="match status" value="3"/>
</dbReference>
<dbReference type="Pfam" id="PF00023">
    <property type="entry name" value="Ank"/>
    <property type="match status" value="1"/>
</dbReference>
<dbReference type="SUPFAM" id="SSF48403">
    <property type="entry name" value="Ankyrin repeat"/>
    <property type="match status" value="1"/>
</dbReference>
<dbReference type="AlphaFoldDB" id="A0AAV6YFP9"/>
<reference evidence="3" key="1">
    <citation type="submission" date="2019-10" db="EMBL/GenBank/DDBJ databases">
        <authorList>
            <person name="Zhang R."/>
            <person name="Pan Y."/>
            <person name="Wang J."/>
            <person name="Ma R."/>
            <person name="Yu S."/>
        </authorList>
    </citation>
    <scope>NUCLEOTIDE SEQUENCE</scope>
    <source>
        <strain evidence="3">LA-IB0</strain>
        <tissue evidence="3">Leaf</tissue>
    </source>
</reference>
<feature type="repeat" description="ANK" evidence="1">
    <location>
        <begin position="299"/>
        <end position="331"/>
    </location>
</feature>
<protein>
    <submittedName>
        <fullName evidence="3">Uncharacterized protein</fullName>
    </submittedName>
</protein>
<dbReference type="Proteomes" id="UP000826271">
    <property type="component" value="Unassembled WGS sequence"/>
</dbReference>
<dbReference type="EMBL" id="WHWC01000001">
    <property type="protein sequence ID" value="KAG8391037.1"/>
    <property type="molecule type" value="Genomic_DNA"/>
</dbReference>
<comment type="caution">
    <text evidence="3">The sequence shown here is derived from an EMBL/GenBank/DDBJ whole genome shotgun (WGS) entry which is preliminary data.</text>
</comment>
<dbReference type="InterPro" id="IPR012881">
    <property type="entry name" value="DUF1685"/>
</dbReference>
<keyword evidence="1" id="KW-0040">ANK repeat</keyword>
<feature type="compositionally biased region" description="Low complexity" evidence="2">
    <location>
        <begin position="124"/>
        <end position="153"/>
    </location>
</feature>
<feature type="repeat" description="ANK" evidence="1">
    <location>
        <begin position="331"/>
        <end position="363"/>
    </location>
</feature>
<dbReference type="Pfam" id="PF13637">
    <property type="entry name" value="Ank_4"/>
    <property type="match status" value="1"/>
</dbReference>
<dbReference type="InterPro" id="IPR002110">
    <property type="entry name" value="Ankyrin_rpt"/>
</dbReference>
<evidence type="ECO:0000313" key="4">
    <source>
        <dbReference type="Proteomes" id="UP000826271"/>
    </source>
</evidence>
<feature type="region of interest" description="Disordered" evidence="2">
    <location>
        <begin position="124"/>
        <end position="157"/>
    </location>
</feature>
<dbReference type="InterPro" id="IPR051616">
    <property type="entry name" value="Cul2-RING_E3_ligase_SR"/>
</dbReference>
<dbReference type="PANTHER" id="PTHR46224">
    <property type="entry name" value="ANKYRIN REPEAT FAMILY PROTEIN"/>
    <property type="match status" value="1"/>
</dbReference>
<evidence type="ECO:0000313" key="3">
    <source>
        <dbReference type="EMBL" id="KAG8391037.1"/>
    </source>
</evidence>
<dbReference type="Pfam" id="PF12796">
    <property type="entry name" value="Ank_2"/>
    <property type="match status" value="1"/>
</dbReference>
<dbReference type="Pfam" id="PF07939">
    <property type="entry name" value="DUF1685"/>
    <property type="match status" value="1"/>
</dbReference>
<evidence type="ECO:0000256" key="2">
    <source>
        <dbReference type="SAM" id="MobiDB-lite"/>
    </source>
</evidence>
<organism evidence="3 4">
    <name type="scientific">Buddleja alternifolia</name>
    <dbReference type="NCBI Taxonomy" id="168488"/>
    <lineage>
        <taxon>Eukaryota</taxon>
        <taxon>Viridiplantae</taxon>
        <taxon>Streptophyta</taxon>
        <taxon>Embryophyta</taxon>
        <taxon>Tracheophyta</taxon>
        <taxon>Spermatophyta</taxon>
        <taxon>Magnoliopsida</taxon>
        <taxon>eudicotyledons</taxon>
        <taxon>Gunneridae</taxon>
        <taxon>Pentapetalae</taxon>
        <taxon>asterids</taxon>
        <taxon>lamiids</taxon>
        <taxon>Lamiales</taxon>
        <taxon>Scrophulariaceae</taxon>
        <taxon>Buddlejeae</taxon>
        <taxon>Buddleja</taxon>
    </lineage>
</organism>
<evidence type="ECO:0000256" key="1">
    <source>
        <dbReference type="PROSITE-ProRule" id="PRU00023"/>
    </source>
</evidence>
<proteinExistence type="predicted"/>
<name>A0AAV6YFP9_9LAMI</name>
<gene>
    <name evidence="3" type="ORF">BUALT_Bualt01G0146300</name>
</gene>
<dbReference type="InterPro" id="IPR036770">
    <property type="entry name" value="Ankyrin_rpt-contain_sf"/>
</dbReference>
<dbReference type="PANTHER" id="PTHR46224:SF6">
    <property type="entry name" value="ANKYRIN REPEAT FAMILY PROTEIN"/>
    <property type="match status" value="1"/>
</dbReference>
<keyword evidence="4" id="KW-1185">Reference proteome</keyword>
<dbReference type="Gene3D" id="1.25.40.20">
    <property type="entry name" value="Ankyrin repeat-containing domain"/>
    <property type="match status" value="2"/>
</dbReference>